<gene>
    <name evidence="4" type="primary">pqqD</name>
    <name evidence="4" type="ORF">PZ740_03630</name>
</gene>
<comment type="caution">
    <text evidence="4">The sequence shown here is derived from an EMBL/GenBank/DDBJ whole genome shotgun (WGS) entry which is preliminary data.</text>
</comment>
<evidence type="ECO:0000256" key="1">
    <source>
        <dbReference type="ARBA" id="ARBA00004886"/>
    </source>
</evidence>
<dbReference type="InterPro" id="IPR008792">
    <property type="entry name" value="PQQD"/>
</dbReference>
<comment type="subunit">
    <text evidence="2">Monomer. Interacts with PqqE.</text>
</comment>
<dbReference type="EMBL" id="JARGEQ010000024">
    <property type="protein sequence ID" value="MDF1585474.1"/>
    <property type="molecule type" value="Genomic_DNA"/>
</dbReference>
<evidence type="ECO:0000256" key="2">
    <source>
        <dbReference type="ARBA" id="ARBA00011741"/>
    </source>
</evidence>
<dbReference type="InterPro" id="IPR041881">
    <property type="entry name" value="PqqD_sf"/>
</dbReference>
<evidence type="ECO:0000313" key="4">
    <source>
        <dbReference type="EMBL" id="MDF1585474.1"/>
    </source>
</evidence>
<comment type="pathway">
    <text evidence="1">Cofactor biosynthesis; pyrroloquinoline quinone biosynthesis.</text>
</comment>
<dbReference type="Proteomes" id="UP001301140">
    <property type="component" value="Unassembled WGS sequence"/>
</dbReference>
<name>A0AAP3UZ44_9PROT</name>
<dbReference type="Gene3D" id="1.10.10.1150">
    <property type="entry name" value="Coenzyme PQQ synthesis protein D (PqqD)"/>
    <property type="match status" value="1"/>
</dbReference>
<sequence>MRRIDEEAVLALQPWVRLQHDRRRDRWVLLAPERVLFPCPVAMAVLTRLGPDRRFGTILDLLADEYEAPREAIRADVEAMLAELIARAYLRTSAKEAAHD</sequence>
<dbReference type="AlphaFoldDB" id="A0AAP3UZ44"/>
<dbReference type="InterPro" id="IPR022479">
    <property type="entry name" value="PqqD_bac"/>
</dbReference>
<accession>A0AAP3UZ44</accession>
<keyword evidence="5" id="KW-1185">Reference proteome</keyword>
<dbReference type="Pfam" id="PF05402">
    <property type="entry name" value="PqqD"/>
    <property type="match status" value="1"/>
</dbReference>
<evidence type="ECO:0000313" key="5">
    <source>
        <dbReference type="Proteomes" id="UP001301140"/>
    </source>
</evidence>
<reference evidence="4 5" key="1">
    <citation type="submission" date="2023-03" db="EMBL/GenBank/DDBJ databases">
        <title>YIM 152171 draft genome.</title>
        <authorList>
            <person name="Yang Z."/>
        </authorList>
    </citation>
    <scope>NUCLEOTIDE SEQUENCE [LARGE SCALE GENOMIC DNA]</scope>
    <source>
        <strain evidence="4 5">YIM 152171</strain>
    </source>
</reference>
<dbReference type="GO" id="GO:0018189">
    <property type="term" value="P:pyrroloquinoline quinone biosynthetic process"/>
    <property type="evidence" value="ECO:0007669"/>
    <property type="project" value="UniProtKB-KW"/>
</dbReference>
<dbReference type="NCBIfam" id="TIGR03859">
    <property type="entry name" value="PQQ_PqqD"/>
    <property type="match status" value="1"/>
</dbReference>
<protein>
    <submittedName>
        <fullName evidence="4">Pyrroloquinoline quinone biosynthesis peptide chaperone PqqD</fullName>
    </submittedName>
</protein>
<proteinExistence type="predicted"/>
<evidence type="ECO:0000256" key="3">
    <source>
        <dbReference type="ARBA" id="ARBA00022905"/>
    </source>
</evidence>
<organism evidence="4 5">
    <name type="scientific">Marinimicrococcus flavescens</name>
    <dbReference type="NCBI Taxonomy" id="3031815"/>
    <lineage>
        <taxon>Bacteria</taxon>
        <taxon>Pseudomonadati</taxon>
        <taxon>Pseudomonadota</taxon>
        <taxon>Alphaproteobacteria</taxon>
        <taxon>Geminicoccales</taxon>
        <taxon>Geminicoccaceae</taxon>
        <taxon>Marinimicrococcus</taxon>
    </lineage>
</organism>
<keyword evidence="3" id="KW-0884">PQQ biosynthesis</keyword>
<dbReference type="GO" id="GO:0048038">
    <property type="term" value="F:quinone binding"/>
    <property type="evidence" value="ECO:0007669"/>
    <property type="project" value="InterPro"/>
</dbReference>
<dbReference type="RefSeq" id="WP_327787892.1">
    <property type="nucleotide sequence ID" value="NZ_JARGEQ010000024.1"/>
</dbReference>